<protein>
    <recommendedName>
        <fullName evidence="2">Protein kinase domain-containing protein</fullName>
    </recommendedName>
</protein>
<dbReference type="KEGG" id="nyu:D7D52_14085"/>
<feature type="transmembrane region" description="Helical" evidence="1">
    <location>
        <begin position="328"/>
        <end position="346"/>
    </location>
</feature>
<dbReference type="Proteomes" id="UP000267164">
    <property type="component" value="Chromosome"/>
</dbReference>
<evidence type="ECO:0000256" key="1">
    <source>
        <dbReference type="SAM" id="Phobius"/>
    </source>
</evidence>
<reference evidence="3 4" key="1">
    <citation type="submission" date="2018-09" db="EMBL/GenBank/DDBJ databases">
        <title>Nocardia yunnanensis sp. nov., an actinomycete isolated from a soil sample.</title>
        <authorList>
            <person name="Zhang J."/>
        </authorList>
    </citation>
    <scope>NUCLEOTIDE SEQUENCE [LARGE SCALE GENOMIC DNA]</scope>
    <source>
        <strain evidence="3 4">CFHS0054</strain>
    </source>
</reference>
<dbReference type="GO" id="GO:0005524">
    <property type="term" value="F:ATP binding"/>
    <property type="evidence" value="ECO:0007669"/>
    <property type="project" value="InterPro"/>
</dbReference>
<evidence type="ECO:0000259" key="2">
    <source>
        <dbReference type="PROSITE" id="PS50011"/>
    </source>
</evidence>
<name>A0A386ZB52_9NOCA</name>
<organism evidence="3 4">
    <name type="scientific">Nocardia yunnanensis</name>
    <dbReference type="NCBI Taxonomy" id="2382165"/>
    <lineage>
        <taxon>Bacteria</taxon>
        <taxon>Bacillati</taxon>
        <taxon>Actinomycetota</taxon>
        <taxon>Actinomycetes</taxon>
        <taxon>Mycobacteriales</taxon>
        <taxon>Nocardiaceae</taxon>
        <taxon>Nocardia</taxon>
    </lineage>
</organism>
<keyword evidence="1" id="KW-0812">Transmembrane</keyword>
<accession>A0A386ZB52</accession>
<proteinExistence type="predicted"/>
<dbReference type="InterPro" id="IPR011009">
    <property type="entry name" value="Kinase-like_dom_sf"/>
</dbReference>
<gene>
    <name evidence="3" type="ORF">D7D52_14085</name>
</gene>
<keyword evidence="1" id="KW-1133">Transmembrane helix</keyword>
<sequence length="513" mass="54738">MTSAPARTLDRTALVLGKRLGQGGQGTVHEVTNRTFRVGSGPAWEVVFKEYDAALLPALDAAALRAMVDLLFGMSATEGEWLCDRAAWPALVVEDRGRVCGFLMRAVPEAFRFDLRSLSGAASTSRRLANFEYLLNDDAYIAGIGLSISDSDRLALLADLSATLSRLHRLGIVVGDLSPKNLLFRTKPDAGCFLLDCDAMRLHGASVLPQAETPDWQLPSGEEKATRQGDIYKLGLLAARLFERNQTSTNAAALTAVSPTLGNLAQSSLHPEPPRRPSPSQWTEMLTVTIPTVRVTPSFAQTPPVRPPWQRQPVAGTSTPVPLPLSPILLGAAVVVIIALVAVLLLTRSHPAHDGSVSAITTIAGQNEFSTTYRYTTTTPAPVSQVGLVTLAPALAGDSRAIAIATTLNAYFSGINSGNYDAAIEELDPSLRGNRASFAQGWASSTDRNIEVIEVDSGPSARVTFQSTQAAGQGPRGLEDATCVNWDLRYTFSQPGSDYLIYHSSAVSGPSRC</sequence>
<dbReference type="GO" id="GO:0004672">
    <property type="term" value="F:protein kinase activity"/>
    <property type="evidence" value="ECO:0007669"/>
    <property type="project" value="InterPro"/>
</dbReference>
<feature type="domain" description="Protein kinase" evidence="2">
    <location>
        <begin position="14"/>
        <end position="288"/>
    </location>
</feature>
<evidence type="ECO:0000313" key="4">
    <source>
        <dbReference type="Proteomes" id="UP000267164"/>
    </source>
</evidence>
<dbReference type="OrthoDB" id="4061674at2"/>
<dbReference type="Gene3D" id="1.10.510.10">
    <property type="entry name" value="Transferase(Phosphotransferase) domain 1"/>
    <property type="match status" value="1"/>
</dbReference>
<dbReference type="PROSITE" id="PS50011">
    <property type="entry name" value="PROTEIN_KINASE_DOM"/>
    <property type="match status" value="1"/>
</dbReference>
<dbReference type="SUPFAM" id="SSF56112">
    <property type="entry name" value="Protein kinase-like (PK-like)"/>
    <property type="match status" value="1"/>
</dbReference>
<evidence type="ECO:0000313" key="3">
    <source>
        <dbReference type="EMBL" id="AYF74808.1"/>
    </source>
</evidence>
<dbReference type="InterPro" id="IPR000719">
    <property type="entry name" value="Prot_kinase_dom"/>
</dbReference>
<dbReference type="RefSeq" id="WP_120736725.1">
    <property type="nucleotide sequence ID" value="NZ_CP032568.1"/>
</dbReference>
<dbReference type="AlphaFoldDB" id="A0A386ZB52"/>
<keyword evidence="1" id="KW-0472">Membrane</keyword>
<keyword evidence="4" id="KW-1185">Reference proteome</keyword>
<dbReference type="EMBL" id="CP032568">
    <property type="protein sequence ID" value="AYF74808.1"/>
    <property type="molecule type" value="Genomic_DNA"/>
</dbReference>